<proteinExistence type="predicted"/>
<name>A0A5B8FID0_9RHOB</name>
<dbReference type="Proteomes" id="UP000305888">
    <property type="component" value="Chromosome"/>
</dbReference>
<dbReference type="InterPro" id="IPR027266">
    <property type="entry name" value="TrmE/GcvT-like"/>
</dbReference>
<dbReference type="Gene3D" id="3.30.70.1520">
    <property type="entry name" value="Heterotetrameric sarcosine oxidase"/>
    <property type="match status" value="1"/>
</dbReference>
<evidence type="ECO:0000313" key="2">
    <source>
        <dbReference type="Proteomes" id="UP000305888"/>
    </source>
</evidence>
<evidence type="ECO:0000313" key="1">
    <source>
        <dbReference type="EMBL" id="QDL93107.1"/>
    </source>
</evidence>
<dbReference type="Gene3D" id="3.30.1360.120">
    <property type="entry name" value="Probable tRNA modification gtpase trme, domain 1"/>
    <property type="match status" value="1"/>
</dbReference>
<protein>
    <submittedName>
        <fullName evidence="1">Sarcosine oxidase subunit gamma</fullName>
    </submittedName>
</protein>
<dbReference type="InterPro" id="IPR007375">
    <property type="entry name" value="SoxG"/>
</dbReference>
<keyword evidence="2" id="KW-1185">Reference proteome</keyword>
<sequence>MSDIAQAPLRRFSGDALVEDTGPTGMVTLRGTLRSGAILSAVQGALGLGVPAVRRVESGPRGAVLWMSPDELMLVCPVAEAAGIADSIAEKLAGEHFLALDLSSARSRFRISGAGARDVLAKGAPVDLSPATFGVGELRRTRLGSVAVAFWCTGPDMFELICFRSVADHVYDWLCLAARPGGRVGLY</sequence>
<dbReference type="SUPFAM" id="SSF103025">
    <property type="entry name" value="Folate-binding domain"/>
    <property type="match status" value="1"/>
</dbReference>
<dbReference type="AlphaFoldDB" id="A0A5B8FID0"/>
<dbReference type="Pfam" id="PF04268">
    <property type="entry name" value="SoxG"/>
    <property type="match status" value="1"/>
</dbReference>
<gene>
    <name evidence="1" type="ORF">FDP22_15725</name>
</gene>
<dbReference type="OrthoDB" id="9814782at2"/>
<dbReference type="RefSeq" id="WP_138575105.1">
    <property type="nucleotide sequence ID" value="NZ_CP040818.1"/>
</dbReference>
<organism evidence="1 2">
    <name type="scientific">Paroceanicella profunda</name>
    <dbReference type="NCBI Taxonomy" id="2579971"/>
    <lineage>
        <taxon>Bacteria</taxon>
        <taxon>Pseudomonadati</taxon>
        <taxon>Pseudomonadota</taxon>
        <taxon>Alphaproteobacteria</taxon>
        <taxon>Rhodobacterales</taxon>
        <taxon>Paracoccaceae</taxon>
        <taxon>Paroceanicella</taxon>
    </lineage>
</organism>
<dbReference type="EMBL" id="CP040818">
    <property type="protein sequence ID" value="QDL93107.1"/>
    <property type="molecule type" value="Genomic_DNA"/>
</dbReference>
<dbReference type="KEGG" id="ppru:FDP22_15725"/>
<reference evidence="1 2" key="1">
    <citation type="submission" date="2019-06" db="EMBL/GenBank/DDBJ databases">
        <title>Genome sequence of Rhodobacteraceae bacterium D4M1.</title>
        <authorList>
            <person name="Cao J."/>
        </authorList>
    </citation>
    <scope>NUCLEOTIDE SEQUENCE [LARGE SCALE GENOMIC DNA]</scope>
    <source>
        <strain evidence="1 2">D4M1</strain>
    </source>
</reference>
<accession>A0A5B8FID0</accession>